<name>A0ABT6TTX3_9BACL</name>
<feature type="chain" id="PRO_5045210764" evidence="1">
    <location>
        <begin position="21"/>
        <end position="729"/>
    </location>
</feature>
<comment type="caution">
    <text evidence="3">The sequence shown here is derived from an EMBL/GenBank/DDBJ whole genome shotgun (WGS) entry which is preliminary data.</text>
</comment>
<dbReference type="InterPro" id="IPR051465">
    <property type="entry name" value="Cell_Envelope_Struct_Comp"/>
</dbReference>
<dbReference type="PANTHER" id="PTHR43308">
    <property type="entry name" value="OUTER MEMBRANE PROTEIN ALPHA-RELATED"/>
    <property type="match status" value="1"/>
</dbReference>
<dbReference type="Pfam" id="PF00395">
    <property type="entry name" value="SLH"/>
    <property type="match status" value="3"/>
</dbReference>
<dbReference type="Proteomes" id="UP001161691">
    <property type="component" value="Unassembled WGS sequence"/>
</dbReference>
<sequence>MKKKVIAGTIAASLTFTALAGLPLSDKGIAEKLGFSVAYAESAQFPIPQVVTWANAVKQSIAGAVYAPHVADNIEVNLGNSSVASITYSVYGQPSVPSTVYSVYQITEPVVGKLNLGSEDDRKNVDKLFAGIAKFALDQDTYALEALREDEGIRDALRNISTDITLNDLSTFLFDPTTGLQAVVNNKLNSKTPSELATLATDVAARNAFIDEIFSAILNGTNNSKIRAVLNDKGILGSDFKQVFLNFRHAVGESNFDKAAVELYLAYQQAAGIVGYTPNTNPGTPTPTVEASVAALVNDLAALKSQIAAATGDEKQKLIDQAVSKANAAIEKLVSIDASKLVSTVNGKATVSLSAADVTKLVTAVGDAKKALADAAGSADGLKVGAITLDLGAITQSGASVSLPKELWTLASDIKADGVAIKVGPMSATLPTGTFTDAVTLGVTVEAADATSASSSVYGKSVVSDVYNVDLEVGGKAVHEFNKPIKLRLPLKNLTGVDKELLSVARYEDDGSVSIQGGNVDGDYILEDRYKLSKYVVIENKVTFNDIARVEGWAGRQIQVVAAKGAIEGKSAGIFAPQDKITRAEFAKILITALNLDNTLATSSKFSDVPASHWAAPYIAVAAEKGIINGKTASTFAPNATITRAEMATMIARALKVTQDLKDIDNVEAALSVFKDSSKIGSAFRSSVAWAAASDIIIGANGKFLPNTNATRAEAAVIIYRAINFKPQA</sequence>
<feature type="domain" description="SLH" evidence="2">
    <location>
        <begin position="602"/>
        <end position="665"/>
    </location>
</feature>
<feature type="domain" description="SLH" evidence="2">
    <location>
        <begin position="541"/>
        <end position="601"/>
    </location>
</feature>
<accession>A0ABT6TTX3</accession>
<evidence type="ECO:0000259" key="2">
    <source>
        <dbReference type="PROSITE" id="PS51272"/>
    </source>
</evidence>
<proteinExistence type="predicted"/>
<keyword evidence="4" id="KW-1185">Reference proteome</keyword>
<dbReference type="EMBL" id="JAGRPV010000002">
    <property type="protein sequence ID" value="MDI4650314.1"/>
    <property type="molecule type" value="Genomic_DNA"/>
</dbReference>
<evidence type="ECO:0000313" key="4">
    <source>
        <dbReference type="Proteomes" id="UP001161691"/>
    </source>
</evidence>
<evidence type="ECO:0000313" key="3">
    <source>
        <dbReference type="EMBL" id="MDI4650314.1"/>
    </source>
</evidence>
<gene>
    <name evidence="3" type="ORF">KB449_35620</name>
</gene>
<organism evidence="3 4">
    <name type="scientific">Cohnella hashimotonis</name>
    <dbReference type="NCBI Taxonomy" id="2826895"/>
    <lineage>
        <taxon>Bacteria</taxon>
        <taxon>Bacillati</taxon>
        <taxon>Bacillota</taxon>
        <taxon>Bacilli</taxon>
        <taxon>Bacillales</taxon>
        <taxon>Paenibacillaceae</taxon>
        <taxon>Cohnella</taxon>
    </lineage>
</organism>
<dbReference type="InterPro" id="IPR001119">
    <property type="entry name" value="SLH_dom"/>
</dbReference>
<dbReference type="RefSeq" id="WP_282913165.1">
    <property type="nucleotide sequence ID" value="NZ_JAGRPV010000002.1"/>
</dbReference>
<keyword evidence="1" id="KW-0732">Signal</keyword>
<protein>
    <submittedName>
        <fullName evidence="3">S-layer homology domain-containing protein</fullName>
    </submittedName>
</protein>
<evidence type="ECO:0000256" key="1">
    <source>
        <dbReference type="SAM" id="SignalP"/>
    </source>
</evidence>
<dbReference type="PROSITE" id="PS51272">
    <property type="entry name" value="SLH"/>
    <property type="match status" value="3"/>
</dbReference>
<dbReference type="PANTHER" id="PTHR43308:SF5">
    <property type="entry name" value="S-LAYER PROTEIN _ PEPTIDOGLYCAN ENDO-BETA-N-ACETYLGLUCOSAMINIDASE"/>
    <property type="match status" value="1"/>
</dbReference>
<feature type="domain" description="SLH" evidence="2">
    <location>
        <begin position="671"/>
        <end position="729"/>
    </location>
</feature>
<feature type="signal peptide" evidence="1">
    <location>
        <begin position="1"/>
        <end position="20"/>
    </location>
</feature>
<reference evidence="3" key="1">
    <citation type="submission" date="2023-04" db="EMBL/GenBank/DDBJ databases">
        <title>Comparative genomic analysis of Cohnella hashimotonis sp. nov., isolated from the International Space Station.</title>
        <authorList>
            <person name="Venkateswaran K."/>
            <person name="Simpson A."/>
        </authorList>
    </citation>
    <scope>NUCLEOTIDE SEQUENCE</scope>
    <source>
        <strain evidence="3">F6_2S_P_1</strain>
    </source>
</reference>